<dbReference type="InterPro" id="IPR050300">
    <property type="entry name" value="GDXG_lipolytic_enzyme"/>
</dbReference>
<dbReference type="EMBL" id="OGVC01000045">
    <property type="protein sequence ID" value="SPC39712.1"/>
    <property type="molecule type" value="Genomic_DNA"/>
</dbReference>
<dbReference type="InterPro" id="IPR049492">
    <property type="entry name" value="BD-FAE-like_dom"/>
</dbReference>
<sequence>MLVKKMSVSTTSPAFMQTYLLDNTVEINQQRKRPLLMICPGGGYEFTSDREAEPIAMQALAKGYHACVLRYSLSPKAHFPESLLELATAVSLVRENAEEWHVDTDKIIVTGFSAGGHLAASLGVFWNKTWFRHLLDKPDLAQPNGLLLAYPVISNGEYGHQNSFKALLGADYNNPEKRFLTSLENQVDEQTPRTFIWHTGADETVPMENSLLFAQKLRANQVPFSLHIFLNGGHGLSLAVKETESRYGNGVQSEVAQWFNLFDQWVKTNF</sequence>
<evidence type="ECO:0000256" key="1">
    <source>
        <dbReference type="ARBA" id="ARBA00022801"/>
    </source>
</evidence>
<dbReference type="InterPro" id="IPR029058">
    <property type="entry name" value="AB_hydrolase_fold"/>
</dbReference>
<feature type="domain" description="BD-FAE-like" evidence="2">
    <location>
        <begin position="27"/>
        <end position="217"/>
    </location>
</feature>
<reference evidence="3" key="1">
    <citation type="submission" date="2018-01" db="EMBL/GenBank/DDBJ databases">
        <authorList>
            <person name="Chaillou S."/>
        </authorList>
    </citation>
    <scope>NUCLEOTIDE SEQUENCE [LARGE SCALE GENOMIC DNA]</scope>
    <source>
        <strain evidence="3">MFPC41A2801</strain>
    </source>
</reference>
<keyword evidence="1" id="KW-0378">Hydrolase</keyword>
<evidence type="ECO:0000313" key="3">
    <source>
        <dbReference type="EMBL" id="SPC39712.1"/>
    </source>
</evidence>
<dbReference type="Gene3D" id="3.40.50.1820">
    <property type="entry name" value="alpha/beta hydrolase"/>
    <property type="match status" value="1"/>
</dbReference>
<dbReference type="RefSeq" id="WP_051552840.1">
    <property type="nucleotide sequence ID" value="NZ_CBCPIL010000018.1"/>
</dbReference>
<gene>
    <name evidence="3" type="ORF">LFUMFP_50012</name>
</gene>
<evidence type="ECO:0000259" key="2">
    <source>
        <dbReference type="Pfam" id="PF20434"/>
    </source>
</evidence>
<accession>A0A2N9DXY7</accession>
<evidence type="ECO:0000313" key="4">
    <source>
        <dbReference type="Proteomes" id="UP000238739"/>
    </source>
</evidence>
<dbReference type="AlphaFoldDB" id="A0A2N9DXY7"/>
<organism evidence="3 4">
    <name type="scientific">Latilactobacillus fuchuensis</name>
    <dbReference type="NCBI Taxonomy" id="164393"/>
    <lineage>
        <taxon>Bacteria</taxon>
        <taxon>Bacillati</taxon>
        <taxon>Bacillota</taxon>
        <taxon>Bacilli</taxon>
        <taxon>Lactobacillales</taxon>
        <taxon>Lactobacillaceae</taxon>
        <taxon>Latilactobacillus</taxon>
    </lineage>
</organism>
<keyword evidence="4" id="KW-1185">Reference proteome</keyword>
<comment type="caution">
    <text evidence="3">The sequence shown here is derived from an EMBL/GenBank/DDBJ whole genome shotgun (WGS) entry which is preliminary data.</text>
</comment>
<dbReference type="Proteomes" id="UP000238739">
    <property type="component" value="Unassembled WGS sequence"/>
</dbReference>
<dbReference type="PANTHER" id="PTHR48081">
    <property type="entry name" value="AB HYDROLASE SUPERFAMILY PROTEIN C4A8.06C"/>
    <property type="match status" value="1"/>
</dbReference>
<proteinExistence type="predicted"/>
<dbReference type="PANTHER" id="PTHR48081:SF6">
    <property type="entry name" value="PEPTIDASE S9 PROLYL OLIGOPEPTIDASE CATALYTIC DOMAIN-CONTAINING PROTEIN"/>
    <property type="match status" value="1"/>
</dbReference>
<dbReference type="SUPFAM" id="SSF53474">
    <property type="entry name" value="alpha/beta-Hydrolases"/>
    <property type="match status" value="1"/>
</dbReference>
<name>A0A2N9DXY7_9LACO</name>
<dbReference type="Pfam" id="PF20434">
    <property type="entry name" value="BD-FAE"/>
    <property type="match status" value="1"/>
</dbReference>
<protein>
    <recommendedName>
        <fullName evidence="2">BD-FAE-like domain-containing protein</fullName>
    </recommendedName>
</protein>
<dbReference type="GO" id="GO:0016787">
    <property type="term" value="F:hydrolase activity"/>
    <property type="evidence" value="ECO:0007669"/>
    <property type="project" value="UniProtKB-KW"/>
</dbReference>